<proteinExistence type="predicted"/>
<evidence type="ECO:0000313" key="1">
    <source>
        <dbReference type="EMBL" id="GAJ15828.1"/>
    </source>
</evidence>
<name>X1UE81_9ZZZZ</name>
<dbReference type="EMBL" id="BARW01027494">
    <property type="protein sequence ID" value="GAJ15828.1"/>
    <property type="molecule type" value="Genomic_DNA"/>
</dbReference>
<protein>
    <submittedName>
        <fullName evidence="1">Uncharacterized protein</fullName>
    </submittedName>
</protein>
<accession>X1UE81</accession>
<sequence length="30" mass="3592">MIPKKIIENTIKYANYINRKLNIVTCIKQQ</sequence>
<gene>
    <name evidence="1" type="ORF">S12H4_44596</name>
</gene>
<organism evidence="1">
    <name type="scientific">marine sediment metagenome</name>
    <dbReference type="NCBI Taxonomy" id="412755"/>
    <lineage>
        <taxon>unclassified sequences</taxon>
        <taxon>metagenomes</taxon>
        <taxon>ecological metagenomes</taxon>
    </lineage>
</organism>
<dbReference type="AlphaFoldDB" id="X1UE81"/>
<feature type="non-terminal residue" evidence="1">
    <location>
        <position position="30"/>
    </location>
</feature>
<reference evidence="1" key="1">
    <citation type="journal article" date="2014" name="Front. Microbiol.">
        <title>High frequency of phylogenetically diverse reductive dehalogenase-homologous genes in deep subseafloor sedimentary metagenomes.</title>
        <authorList>
            <person name="Kawai M."/>
            <person name="Futagami T."/>
            <person name="Toyoda A."/>
            <person name="Takaki Y."/>
            <person name="Nishi S."/>
            <person name="Hori S."/>
            <person name="Arai W."/>
            <person name="Tsubouchi T."/>
            <person name="Morono Y."/>
            <person name="Uchiyama I."/>
            <person name="Ito T."/>
            <person name="Fujiyama A."/>
            <person name="Inagaki F."/>
            <person name="Takami H."/>
        </authorList>
    </citation>
    <scope>NUCLEOTIDE SEQUENCE</scope>
    <source>
        <strain evidence="1">Expedition CK06-06</strain>
    </source>
</reference>
<comment type="caution">
    <text evidence="1">The sequence shown here is derived from an EMBL/GenBank/DDBJ whole genome shotgun (WGS) entry which is preliminary data.</text>
</comment>